<comment type="caution">
    <text evidence="2">The sequence shown here is derived from an EMBL/GenBank/DDBJ whole genome shotgun (WGS) entry which is preliminary data.</text>
</comment>
<reference evidence="2 3" key="1">
    <citation type="submission" date="2019-07" db="EMBL/GenBank/DDBJ databases">
        <title>Genomic Encyclopedia of Type Strains, Phase III (KMG-III): the genomes of soil and plant-associated and newly described type strains.</title>
        <authorList>
            <person name="Whitman W."/>
        </authorList>
    </citation>
    <scope>NUCLEOTIDE SEQUENCE [LARGE SCALE GENOMIC DNA]</scope>
    <source>
        <strain evidence="2 3">BL24</strain>
    </source>
</reference>
<dbReference type="AlphaFoldDB" id="A0A5S5CA17"/>
<dbReference type="InterPro" id="IPR025549">
    <property type="entry name" value="YjzC"/>
</dbReference>
<evidence type="ECO:0000313" key="3">
    <source>
        <dbReference type="Proteomes" id="UP000323257"/>
    </source>
</evidence>
<gene>
    <name evidence="2" type="ORF">BCM02_10428</name>
</gene>
<sequence length="62" mass="7289">MGEWTEFRPGDRAPNEGTYIEIGENSYHMGVTNPQKVHLDKGERFPETSNDGRKWKRLHHNH</sequence>
<name>A0A5S5CA17_9BACL</name>
<feature type="region of interest" description="Disordered" evidence="1">
    <location>
        <begin position="39"/>
        <end position="62"/>
    </location>
</feature>
<evidence type="ECO:0000256" key="1">
    <source>
        <dbReference type="SAM" id="MobiDB-lite"/>
    </source>
</evidence>
<protein>
    <submittedName>
        <fullName evidence="2">YjzC-like protein</fullName>
    </submittedName>
</protein>
<dbReference type="OrthoDB" id="5244304at2"/>
<evidence type="ECO:0000313" key="2">
    <source>
        <dbReference type="EMBL" id="TYP75352.1"/>
    </source>
</evidence>
<organism evidence="2 3">
    <name type="scientific">Paenibacillus methanolicus</name>
    <dbReference type="NCBI Taxonomy" id="582686"/>
    <lineage>
        <taxon>Bacteria</taxon>
        <taxon>Bacillati</taxon>
        <taxon>Bacillota</taxon>
        <taxon>Bacilli</taxon>
        <taxon>Bacillales</taxon>
        <taxon>Paenibacillaceae</taxon>
        <taxon>Paenibacillus</taxon>
    </lineage>
</organism>
<feature type="compositionally biased region" description="Basic and acidic residues" evidence="1">
    <location>
        <begin position="39"/>
        <end position="53"/>
    </location>
</feature>
<keyword evidence="3" id="KW-1185">Reference proteome</keyword>
<proteinExistence type="predicted"/>
<dbReference type="Proteomes" id="UP000323257">
    <property type="component" value="Unassembled WGS sequence"/>
</dbReference>
<dbReference type="Pfam" id="PF14168">
    <property type="entry name" value="YjzC"/>
    <property type="match status" value="1"/>
</dbReference>
<dbReference type="RefSeq" id="WP_148929298.1">
    <property type="nucleotide sequence ID" value="NZ_VNHS01000004.1"/>
</dbReference>
<dbReference type="EMBL" id="VNHS01000004">
    <property type="protein sequence ID" value="TYP75352.1"/>
    <property type="molecule type" value="Genomic_DNA"/>
</dbReference>
<accession>A0A5S5CA17</accession>